<reference evidence="2" key="1">
    <citation type="submission" date="2020-04" db="EMBL/GenBank/DDBJ databases">
        <title>Deep metagenomics examines the oral microbiome during advanced dental caries in children, revealing novel taxa and co-occurrences with host molecules.</title>
        <authorList>
            <person name="Baker J.L."/>
            <person name="Morton J.T."/>
            <person name="Dinis M."/>
            <person name="Alvarez R."/>
            <person name="Tran N.C."/>
            <person name="Knight R."/>
            <person name="Edlund A."/>
        </authorList>
    </citation>
    <scope>NUCLEOTIDE SEQUENCE</scope>
    <source>
        <strain evidence="2">JCVI_32_bin.64</strain>
    </source>
</reference>
<comment type="caution">
    <text evidence="2">The sequence shown here is derived from an EMBL/GenBank/DDBJ whole genome shotgun (WGS) entry which is preliminary data.</text>
</comment>
<evidence type="ECO:0000313" key="2">
    <source>
        <dbReference type="EMBL" id="MBF0940290.1"/>
    </source>
</evidence>
<dbReference type="Gene3D" id="3.10.450.50">
    <property type="match status" value="1"/>
</dbReference>
<evidence type="ECO:0000313" key="3">
    <source>
        <dbReference type="Proteomes" id="UP000718630"/>
    </source>
</evidence>
<name>A0A929N473_9ACTO</name>
<dbReference type="Proteomes" id="UP000718630">
    <property type="component" value="Unassembled WGS sequence"/>
</dbReference>
<dbReference type="AlphaFoldDB" id="A0A929N473"/>
<sequence length="109" mass="12753">MNAVETLARFFQAENDRDWKAYRTFLHEDVVWHLHGEGDRTIRGVEEYLRTIRDAYAGSDARFRVEEAHEAAHGSRVVVLLVDDSGKRSFEVFDFEDGLIRREHEFLLG</sequence>
<organism evidence="2 3">
    <name type="scientific">Schaalia georgiae</name>
    <dbReference type="NCBI Taxonomy" id="52768"/>
    <lineage>
        <taxon>Bacteria</taxon>
        <taxon>Bacillati</taxon>
        <taxon>Actinomycetota</taxon>
        <taxon>Actinomycetes</taxon>
        <taxon>Actinomycetales</taxon>
        <taxon>Actinomycetaceae</taxon>
        <taxon>Schaalia</taxon>
    </lineage>
</organism>
<dbReference type="Pfam" id="PF12680">
    <property type="entry name" value="SnoaL_2"/>
    <property type="match status" value="1"/>
</dbReference>
<protein>
    <submittedName>
        <fullName evidence="2">Nuclear transport factor 2 family protein</fullName>
    </submittedName>
</protein>
<feature type="domain" description="SnoaL-like" evidence="1">
    <location>
        <begin position="8"/>
        <end position="102"/>
    </location>
</feature>
<proteinExistence type="predicted"/>
<dbReference type="InterPro" id="IPR032710">
    <property type="entry name" value="NTF2-like_dom_sf"/>
</dbReference>
<evidence type="ECO:0000259" key="1">
    <source>
        <dbReference type="Pfam" id="PF12680"/>
    </source>
</evidence>
<gene>
    <name evidence="2" type="ORF">HXK03_05380</name>
</gene>
<dbReference type="InterPro" id="IPR037401">
    <property type="entry name" value="SnoaL-like"/>
</dbReference>
<accession>A0A929N473</accession>
<dbReference type="SUPFAM" id="SSF54427">
    <property type="entry name" value="NTF2-like"/>
    <property type="match status" value="1"/>
</dbReference>
<dbReference type="EMBL" id="JABZFZ010000262">
    <property type="protein sequence ID" value="MBF0940290.1"/>
    <property type="molecule type" value="Genomic_DNA"/>
</dbReference>